<dbReference type="EMBL" id="JARBDR010000756">
    <property type="protein sequence ID" value="KAJ8307686.1"/>
    <property type="molecule type" value="Genomic_DNA"/>
</dbReference>
<proteinExistence type="predicted"/>
<gene>
    <name evidence="1" type="ORF">KUTeg_014767</name>
</gene>
<protein>
    <submittedName>
        <fullName evidence="1">Uncharacterized protein</fullName>
    </submittedName>
</protein>
<dbReference type="Proteomes" id="UP001217089">
    <property type="component" value="Unassembled WGS sequence"/>
</dbReference>
<accession>A0ABQ9ER30</accession>
<organism evidence="1 2">
    <name type="scientific">Tegillarca granosa</name>
    <name type="common">Malaysian cockle</name>
    <name type="synonym">Anadara granosa</name>
    <dbReference type="NCBI Taxonomy" id="220873"/>
    <lineage>
        <taxon>Eukaryota</taxon>
        <taxon>Metazoa</taxon>
        <taxon>Spiralia</taxon>
        <taxon>Lophotrochozoa</taxon>
        <taxon>Mollusca</taxon>
        <taxon>Bivalvia</taxon>
        <taxon>Autobranchia</taxon>
        <taxon>Pteriomorphia</taxon>
        <taxon>Arcoida</taxon>
        <taxon>Arcoidea</taxon>
        <taxon>Arcidae</taxon>
        <taxon>Tegillarca</taxon>
    </lineage>
</organism>
<name>A0ABQ9ER30_TEGGR</name>
<reference evidence="1 2" key="1">
    <citation type="submission" date="2022-12" db="EMBL/GenBank/DDBJ databases">
        <title>Chromosome-level genome of Tegillarca granosa.</title>
        <authorList>
            <person name="Kim J."/>
        </authorList>
    </citation>
    <scope>NUCLEOTIDE SEQUENCE [LARGE SCALE GENOMIC DNA]</scope>
    <source>
        <strain evidence="1">Teg-2019</strain>
        <tissue evidence="1">Adductor muscle</tissue>
    </source>
</reference>
<keyword evidence="2" id="KW-1185">Reference proteome</keyword>
<evidence type="ECO:0000313" key="1">
    <source>
        <dbReference type="EMBL" id="KAJ8307686.1"/>
    </source>
</evidence>
<sequence>MVLTYGNEMMLLAKIHIILPAKKKMQTSLRKQCISAKYLFDELIKCCLDRFILSIFSFFKPSNISTLIPN</sequence>
<comment type="caution">
    <text evidence="1">The sequence shown here is derived from an EMBL/GenBank/DDBJ whole genome shotgun (WGS) entry which is preliminary data.</text>
</comment>
<evidence type="ECO:0000313" key="2">
    <source>
        <dbReference type="Proteomes" id="UP001217089"/>
    </source>
</evidence>